<dbReference type="Proteomes" id="UP000076420">
    <property type="component" value="Unassembled WGS sequence"/>
</dbReference>
<dbReference type="PANTHER" id="PTHR36688">
    <property type="entry name" value="ENDO/EXONUCLEASE/PHOSPHATASE DOMAIN-CONTAINING PROTEIN"/>
    <property type="match status" value="1"/>
</dbReference>
<gene>
    <name evidence="2" type="primary">106062851</name>
</gene>
<dbReference type="Gene3D" id="3.60.10.10">
    <property type="entry name" value="Endonuclease/exonuclease/phosphatase"/>
    <property type="match status" value="1"/>
</dbReference>
<dbReference type="InterPro" id="IPR052560">
    <property type="entry name" value="RdDP_mobile_element"/>
</dbReference>
<dbReference type="SUPFAM" id="SSF56219">
    <property type="entry name" value="DNase I-like"/>
    <property type="match status" value="1"/>
</dbReference>
<dbReference type="InterPro" id="IPR036691">
    <property type="entry name" value="Endo/exonu/phosph_ase_sf"/>
</dbReference>
<protein>
    <recommendedName>
        <fullName evidence="1">Endonuclease/exonuclease/phosphatase domain-containing protein</fullName>
    </recommendedName>
</protein>
<dbReference type="Pfam" id="PF14529">
    <property type="entry name" value="Exo_endo_phos_2"/>
    <property type="match status" value="1"/>
</dbReference>
<dbReference type="VEuPathDB" id="VectorBase:BGLB032892"/>
<feature type="domain" description="Endonuclease/exonuclease/phosphatase" evidence="1">
    <location>
        <begin position="36"/>
        <end position="145"/>
    </location>
</feature>
<organism evidence="2 3">
    <name type="scientific">Biomphalaria glabrata</name>
    <name type="common">Bloodfluke planorb</name>
    <name type="synonym">Freshwater snail</name>
    <dbReference type="NCBI Taxonomy" id="6526"/>
    <lineage>
        <taxon>Eukaryota</taxon>
        <taxon>Metazoa</taxon>
        <taxon>Spiralia</taxon>
        <taxon>Lophotrochozoa</taxon>
        <taxon>Mollusca</taxon>
        <taxon>Gastropoda</taxon>
        <taxon>Heterobranchia</taxon>
        <taxon>Euthyneura</taxon>
        <taxon>Panpulmonata</taxon>
        <taxon>Hygrophila</taxon>
        <taxon>Lymnaeoidea</taxon>
        <taxon>Planorbidae</taxon>
        <taxon>Biomphalaria</taxon>
    </lineage>
</organism>
<sequence>MTIIRNDTQATVKQIQNNTDIDTQEILLWRGGTKYTIKNYYCPPSSIAEIDIQLPHYTRTIIAGDFNAHAPSIGYPYYKKRGKEIEDVTNASNLQLLQNKTSPPTILHRAHNTTSRPDLTFISTDIINSSKITVLEDIGSDHRPILLNIGTPGRYQSCKTTRWNYKKANWAAFAQETQDYQA</sequence>
<proteinExistence type="predicted"/>
<dbReference type="VEuPathDB" id="VectorBase:BGLAX_029719"/>
<dbReference type="KEGG" id="bgt:106062851"/>
<dbReference type="GO" id="GO:0003824">
    <property type="term" value="F:catalytic activity"/>
    <property type="evidence" value="ECO:0007669"/>
    <property type="project" value="InterPro"/>
</dbReference>
<dbReference type="PANTHER" id="PTHR36688:SF2">
    <property type="entry name" value="ENDONUCLEASE_EXONUCLEASE_PHOSPHATASE DOMAIN-CONTAINING PROTEIN"/>
    <property type="match status" value="1"/>
</dbReference>
<dbReference type="EnsemblMetazoa" id="BGLB032892-RA">
    <property type="protein sequence ID" value="BGLB032892-PA"/>
    <property type="gene ID" value="BGLB032892"/>
</dbReference>
<name>A0A2C9LML1_BIOGL</name>
<dbReference type="AlphaFoldDB" id="A0A2C9LML1"/>
<reference evidence="2" key="1">
    <citation type="submission" date="2020-05" db="UniProtKB">
        <authorList>
            <consortium name="EnsemblMetazoa"/>
        </authorList>
    </citation>
    <scope>IDENTIFICATION</scope>
    <source>
        <strain evidence="2">BB02</strain>
    </source>
</reference>
<accession>A0A2C9LML1</accession>
<evidence type="ECO:0000313" key="2">
    <source>
        <dbReference type="EnsemblMetazoa" id="BGLB032892-PA"/>
    </source>
</evidence>
<dbReference type="InterPro" id="IPR005135">
    <property type="entry name" value="Endo/exonuclease/phosphatase"/>
</dbReference>
<evidence type="ECO:0000313" key="3">
    <source>
        <dbReference type="Proteomes" id="UP000076420"/>
    </source>
</evidence>
<evidence type="ECO:0000259" key="1">
    <source>
        <dbReference type="Pfam" id="PF14529"/>
    </source>
</evidence>